<dbReference type="AlphaFoldDB" id="A0A916YPU3"/>
<dbReference type="GO" id="GO:0004180">
    <property type="term" value="F:carboxypeptidase activity"/>
    <property type="evidence" value="ECO:0007669"/>
    <property type="project" value="UniProtKB-KW"/>
</dbReference>
<evidence type="ECO:0000259" key="7">
    <source>
        <dbReference type="Pfam" id="PF17676"/>
    </source>
</evidence>
<evidence type="ECO:0000256" key="1">
    <source>
        <dbReference type="ARBA" id="ARBA00010233"/>
    </source>
</evidence>
<dbReference type="InterPro" id="IPR027478">
    <property type="entry name" value="LdcA_N"/>
</dbReference>
<dbReference type="InterPro" id="IPR027461">
    <property type="entry name" value="Carboxypeptidase_A_C_sf"/>
</dbReference>
<gene>
    <name evidence="8" type="ORF">GCM10010990_00690</name>
</gene>
<dbReference type="GO" id="GO:0006508">
    <property type="term" value="P:proteolysis"/>
    <property type="evidence" value="ECO:0007669"/>
    <property type="project" value="UniProtKB-KW"/>
</dbReference>
<evidence type="ECO:0000256" key="3">
    <source>
        <dbReference type="ARBA" id="ARBA00022670"/>
    </source>
</evidence>
<dbReference type="Gene3D" id="3.50.30.60">
    <property type="entry name" value="LD-carboxypeptidase A C-terminal domain-like"/>
    <property type="match status" value="1"/>
</dbReference>
<reference evidence="8" key="1">
    <citation type="journal article" date="2014" name="Int. J. Syst. Evol. Microbiol.">
        <title>Complete genome sequence of Corynebacterium casei LMG S-19264T (=DSM 44701T), isolated from a smear-ripened cheese.</title>
        <authorList>
            <consortium name="US DOE Joint Genome Institute (JGI-PGF)"/>
            <person name="Walter F."/>
            <person name="Albersmeier A."/>
            <person name="Kalinowski J."/>
            <person name="Ruckert C."/>
        </authorList>
    </citation>
    <scope>NUCLEOTIDE SEQUENCE</scope>
    <source>
        <strain evidence="8">CGMCC 1.15360</strain>
    </source>
</reference>
<name>A0A916YPU3_9SPHN</name>
<evidence type="ECO:0000256" key="2">
    <source>
        <dbReference type="ARBA" id="ARBA00022645"/>
    </source>
</evidence>
<keyword evidence="4" id="KW-0378">Hydrolase</keyword>
<dbReference type="InterPro" id="IPR029062">
    <property type="entry name" value="Class_I_gatase-like"/>
</dbReference>
<evidence type="ECO:0000259" key="6">
    <source>
        <dbReference type="Pfam" id="PF02016"/>
    </source>
</evidence>
<dbReference type="InterPro" id="IPR040921">
    <property type="entry name" value="Peptidase_S66C"/>
</dbReference>
<evidence type="ECO:0000313" key="8">
    <source>
        <dbReference type="EMBL" id="GGD55412.1"/>
    </source>
</evidence>
<protein>
    <recommendedName>
        <fullName evidence="10">LD-carboxypeptidase</fullName>
    </recommendedName>
</protein>
<dbReference type="Proteomes" id="UP000612349">
    <property type="component" value="Unassembled WGS sequence"/>
</dbReference>
<proteinExistence type="inferred from homology"/>
<keyword evidence="2" id="KW-0121">Carboxypeptidase</keyword>
<reference evidence="8" key="2">
    <citation type="submission" date="2020-09" db="EMBL/GenBank/DDBJ databases">
        <authorList>
            <person name="Sun Q."/>
            <person name="Zhou Y."/>
        </authorList>
    </citation>
    <scope>NUCLEOTIDE SEQUENCE</scope>
    <source>
        <strain evidence="8">CGMCC 1.15360</strain>
    </source>
</reference>
<dbReference type="Pfam" id="PF02016">
    <property type="entry name" value="Peptidase_S66"/>
    <property type="match status" value="1"/>
</dbReference>
<dbReference type="RefSeq" id="WP_066772275.1">
    <property type="nucleotide sequence ID" value="NZ_BMIP01000001.1"/>
</dbReference>
<organism evidence="8 9">
    <name type="scientific">Croceicoccus mobilis</name>
    <dbReference type="NCBI Taxonomy" id="1703339"/>
    <lineage>
        <taxon>Bacteria</taxon>
        <taxon>Pseudomonadati</taxon>
        <taxon>Pseudomonadota</taxon>
        <taxon>Alphaproteobacteria</taxon>
        <taxon>Sphingomonadales</taxon>
        <taxon>Erythrobacteraceae</taxon>
        <taxon>Croceicoccus</taxon>
    </lineage>
</organism>
<dbReference type="OrthoDB" id="9807329at2"/>
<dbReference type="PANTHER" id="PTHR30237">
    <property type="entry name" value="MURAMOYLTETRAPEPTIDE CARBOXYPEPTIDASE"/>
    <property type="match status" value="1"/>
</dbReference>
<dbReference type="CDD" id="cd07025">
    <property type="entry name" value="Peptidase_S66"/>
    <property type="match status" value="1"/>
</dbReference>
<feature type="domain" description="LD-carboxypeptidase C-terminal" evidence="7">
    <location>
        <begin position="164"/>
        <end position="267"/>
    </location>
</feature>
<evidence type="ECO:0000313" key="9">
    <source>
        <dbReference type="Proteomes" id="UP000612349"/>
    </source>
</evidence>
<dbReference type="InterPro" id="IPR040449">
    <property type="entry name" value="Peptidase_S66_N"/>
</dbReference>
<evidence type="ECO:0000256" key="4">
    <source>
        <dbReference type="ARBA" id="ARBA00022801"/>
    </source>
</evidence>
<dbReference type="Gene3D" id="3.40.50.10740">
    <property type="entry name" value="Class I glutamine amidotransferase-like"/>
    <property type="match status" value="1"/>
</dbReference>
<dbReference type="GO" id="GO:0008236">
    <property type="term" value="F:serine-type peptidase activity"/>
    <property type="evidence" value="ECO:0007669"/>
    <property type="project" value="UniProtKB-KW"/>
</dbReference>
<dbReference type="Pfam" id="PF17676">
    <property type="entry name" value="Peptidase_S66C"/>
    <property type="match status" value="1"/>
</dbReference>
<dbReference type="PANTHER" id="PTHR30237:SF2">
    <property type="entry name" value="MUREIN TETRAPEPTIDE CARBOXYPEPTIDASE"/>
    <property type="match status" value="1"/>
</dbReference>
<sequence>MIRVAICAPSASFPRELVAPVEAVAARFPGVELHFHPQCFAAEGHFAGPDDMRLEALLDCANDPAFDAVWFARGGYGSNRIAGEAMARMGDAARHKLYLGSSDGGYLLGALYRHGIGQPVHAPMPLDVKRGRGEEAIARVLGWLSGDNAGIEAGLDATPTVAFNLMTLAMLTGTTLMPDLSHHVVLVEEVSEHLYAIDRLFFHLSETLPRDLAGLRLGRVSDVPENDRPFGTEAEEIARQWCHKAGIPFLGRADIGHDHANAIVPFGPIDRASPLGIPGFTLGKRDAGA</sequence>
<dbReference type="SUPFAM" id="SSF141986">
    <property type="entry name" value="LD-carboxypeptidase A C-terminal domain-like"/>
    <property type="match status" value="1"/>
</dbReference>
<evidence type="ECO:0000256" key="5">
    <source>
        <dbReference type="ARBA" id="ARBA00022825"/>
    </source>
</evidence>
<evidence type="ECO:0008006" key="10">
    <source>
        <dbReference type="Google" id="ProtNLM"/>
    </source>
</evidence>
<keyword evidence="9" id="KW-1185">Reference proteome</keyword>
<feature type="domain" description="LD-carboxypeptidase N-terminal" evidence="6">
    <location>
        <begin position="4"/>
        <end position="116"/>
    </location>
</feature>
<comment type="caution">
    <text evidence="8">The sequence shown here is derived from an EMBL/GenBank/DDBJ whole genome shotgun (WGS) entry which is preliminary data.</text>
</comment>
<keyword evidence="5" id="KW-0720">Serine protease</keyword>
<dbReference type="EMBL" id="BMIP01000001">
    <property type="protein sequence ID" value="GGD55412.1"/>
    <property type="molecule type" value="Genomic_DNA"/>
</dbReference>
<keyword evidence="3" id="KW-0645">Protease</keyword>
<accession>A0A916YPU3</accession>
<dbReference type="SUPFAM" id="SSF52317">
    <property type="entry name" value="Class I glutamine amidotransferase-like"/>
    <property type="match status" value="1"/>
</dbReference>
<dbReference type="InterPro" id="IPR003507">
    <property type="entry name" value="S66_fam"/>
</dbReference>
<comment type="similarity">
    <text evidence="1">Belongs to the peptidase S66 family.</text>
</comment>